<comment type="caution">
    <text evidence="2">The sequence shown here is derived from an EMBL/GenBank/DDBJ whole genome shotgun (WGS) entry which is preliminary data.</text>
</comment>
<keyword evidence="3" id="KW-1185">Reference proteome</keyword>
<sequence length="85" mass="9617">MWHRNRDWKKLTSRTGKGPERQRDGDADLDYASENGFLAVWWANDGQRFQAIKTSLLQRSFICGGRRTTATDAPISLQFIDGASA</sequence>
<organism evidence="2 3">
    <name type="scientific">Eumeta variegata</name>
    <name type="common">Bagworm moth</name>
    <name type="synonym">Eumeta japonica</name>
    <dbReference type="NCBI Taxonomy" id="151549"/>
    <lineage>
        <taxon>Eukaryota</taxon>
        <taxon>Metazoa</taxon>
        <taxon>Ecdysozoa</taxon>
        <taxon>Arthropoda</taxon>
        <taxon>Hexapoda</taxon>
        <taxon>Insecta</taxon>
        <taxon>Pterygota</taxon>
        <taxon>Neoptera</taxon>
        <taxon>Endopterygota</taxon>
        <taxon>Lepidoptera</taxon>
        <taxon>Glossata</taxon>
        <taxon>Ditrysia</taxon>
        <taxon>Tineoidea</taxon>
        <taxon>Psychidae</taxon>
        <taxon>Oiketicinae</taxon>
        <taxon>Eumeta</taxon>
    </lineage>
</organism>
<evidence type="ECO:0000313" key="2">
    <source>
        <dbReference type="EMBL" id="GBP66251.1"/>
    </source>
</evidence>
<feature type="compositionally biased region" description="Basic and acidic residues" evidence="1">
    <location>
        <begin position="1"/>
        <end position="10"/>
    </location>
</feature>
<feature type="compositionally biased region" description="Basic and acidic residues" evidence="1">
    <location>
        <begin position="17"/>
        <end position="26"/>
    </location>
</feature>
<proteinExistence type="predicted"/>
<accession>A0A4C1XQV9</accession>
<protein>
    <submittedName>
        <fullName evidence="2">Uncharacterized protein</fullName>
    </submittedName>
</protein>
<feature type="region of interest" description="Disordered" evidence="1">
    <location>
        <begin position="1"/>
        <end position="27"/>
    </location>
</feature>
<evidence type="ECO:0000313" key="3">
    <source>
        <dbReference type="Proteomes" id="UP000299102"/>
    </source>
</evidence>
<dbReference type="Proteomes" id="UP000299102">
    <property type="component" value="Unassembled WGS sequence"/>
</dbReference>
<name>A0A4C1XQV9_EUMVA</name>
<reference evidence="2 3" key="1">
    <citation type="journal article" date="2019" name="Commun. Biol.">
        <title>The bagworm genome reveals a unique fibroin gene that provides high tensile strength.</title>
        <authorList>
            <person name="Kono N."/>
            <person name="Nakamura H."/>
            <person name="Ohtoshi R."/>
            <person name="Tomita M."/>
            <person name="Numata K."/>
            <person name="Arakawa K."/>
        </authorList>
    </citation>
    <scope>NUCLEOTIDE SEQUENCE [LARGE SCALE GENOMIC DNA]</scope>
</reference>
<gene>
    <name evidence="2" type="ORF">EVAR_41046_1</name>
</gene>
<dbReference type="EMBL" id="BGZK01000953">
    <property type="protein sequence ID" value="GBP66251.1"/>
    <property type="molecule type" value="Genomic_DNA"/>
</dbReference>
<evidence type="ECO:0000256" key="1">
    <source>
        <dbReference type="SAM" id="MobiDB-lite"/>
    </source>
</evidence>
<dbReference type="AlphaFoldDB" id="A0A4C1XQV9"/>